<sequence length="62" mass="7287">MIVNIISALVIFILTISVIVLFDKNESLKENLDELEKRNEYLEEELTAFWLSRREKARGTEC</sequence>
<proteinExistence type="predicted"/>
<dbReference type="Proteomes" id="UP000220669">
    <property type="component" value="Unassembled WGS sequence"/>
</dbReference>
<keyword evidence="2" id="KW-0812">Transmembrane</keyword>
<evidence type="ECO:0000313" key="3">
    <source>
        <dbReference type="EMBL" id="PEH45689.1"/>
    </source>
</evidence>
<dbReference type="AlphaFoldDB" id="A0AB36S9T4"/>
<dbReference type="EMBL" id="PDEB01000004">
    <property type="protein sequence ID" value="PEH45689.1"/>
    <property type="molecule type" value="Genomic_DNA"/>
</dbReference>
<evidence type="ECO:0000313" key="4">
    <source>
        <dbReference type="Proteomes" id="UP000220669"/>
    </source>
</evidence>
<organism evidence="3 4">
    <name type="scientific">Enterococcus durans</name>
    <dbReference type="NCBI Taxonomy" id="53345"/>
    <lineage>
        <taxon>Bacteria</taxon>
        <taxon>Bacillati</taxon>
        <taxon>Bacillota</taxon>
        <taxon>Bacilli</taxon>
        <taxon>Lactobacillales</taxon>
        <taxon>Enterococcaceae</taxon>
        <taxon>Enterococcus</taxon>
    </lineage>
</organism>
<evidence type="ECO:0000256" key="2">
    <source>
        <dbReference type="SAM" id="Phobius"/>
    </source>
</evidence>
<evidence type="ECO:0008006" key="5">
    <source>
        <dbReference type="Google" id="ProtNLM"/>
    </source>
</evidence>
<comment type="caution">
    <text evidence="3">The sequence shown here is derived from an EMBL/GenBank/DDBJ whole genome shotgun (WGS) entry which is preliminary data.</text>
</comment>
<gene>
    <name evidence="3" type="ORF">CRM96_12050</name>
</gene>
<feature type="transmembrane region" description="Helical" evidence="2">
    <location>
        <begin position="6"/>
        <end position="22"/>
    </location>
</feature>
<keyword evidence="2" id="KW-1133">Transmembrane helix</keyword>
<keyword evidence="1" id="KW-0175">Coiled coil</keyword>
<name>A0AB36S9T4_9ENTE</name>
<accession>A0AB36S9T4</accession>
<protein>
    <recommendedName>
        <fullName evidence="5">Phage protein</fullName>
    </recommendedName>
</protein>
<dbReference type="RefSeq" id="WP_016252613.1">
    <property type="nucleotide sequence ID" value="NZ_PDEB01000004.1"/>
</dbReference>
<reference evidence="3 4" key="1">
    <citation type="submission" date="2017-09" db="EMBL/GenBank/DDBJ databases">
        <title>FDA dAtabase for Regulatory Grade micrObial Sequences (FDA-ARGOS): Supporting development and validation of Infectious Disease Dx tests.</title>
        <authorList>
            <person name="Minogue T."/>
            <person name="Wolcott M."/>
            <person name="Wasieloski L."/>
            <person name="Aguilar W."/>
            <person name="Moore D."/>
            <person name="Tallon L.J."/>
            <person name="Sadzewicz L."/>
            <person name="Ott S."/>
            <person name="Zhao X."/>
            <person name="Nagaraj S."/>
            <person name="Vavikolanu K."/>
            <person name="Aluvathingal J."/>
            <person name="Nadendla S."/>
            <person name="Sichtig H."/>
        </authorList>
    </citation>
    <scope>NUCLEOTIDE SEQUENCE [LARGE SCALE GENOMIC DNA]</scope>
    <source>
        <strain evidence="3 4">FDAARGOS_396</strain>
    </source>
</reference>
<evidence type="ECO:0000256" key="1">
    <source>
        <dbReference type="SAM" id="Coils"/>
    </source>
</evidence>
<feature type="coiled-coil region" evidence="1">
    <location>
        <begin position="18"/>
        <end position="45"/>
    </location>
</feature>
<keyword evidence="2" id="KW-0472">Membrane</keyword>